<dbReference type="Proteomes" id="UP000325315">
    <property type="component" value="Unassembled WGS sequence"/>
</dbReference>
<gene>
    <name evidence="1" type="ORF">EPI10_006535</name>
</gene>
<dbReference type="AlphaFoldDB" id="A0A5B6WRB8"/>
<dbReference type="Gene3D" id="2.40.70.10">
    <property type="entry name" value="Acid Proteases"/>
    <property type="match status" value="1"/>
</dbReference>
<dbReference type="PANTHER" id="PTHR33067">
    <property type="entry name" value="RNA-DIRECTED DNA POLYMERASE-RELATED"/>
    <property type="match status" value="1"/>
</dbReference>
<protein>
    <submittedName>
        <fullName evidence="1">Auxin response factor 4</fullName>
    </submittedName>
</protein>
<sequence length="121" mass="14140">MFDPDKQKRDEVDLINFLNLFKTLNVNLLLLELIDEILKYAKYLKEFMACYKKVKKGEQIDIDALCSTFIAKKKPPKLKDLGSFMIPIEIRDQYFNKALCDLGVSINLIPLSIYQKFTLEN</sequence>
<keyword evidence="2" id="KW-1185">Reference proteome</keyword>
<accession>A0A5B6WRB8</accession>
<dbReference type="InterPro" id="IPR021109">
    <property type="entry name" value="Peptidase_aspartic_dom_sf"/>
</dbReference>
<evidence type="ECO:0000313" key="2">
    <source>
        <dbReference type="Proteomes" id="UP000325315"/>
    </source>
</evidence>
<comment type="caution">
    <text evidence="1">The sequence shown here is derived from an EMBL/GenBank/DDBJ whole genome shotgun (WGS) entry which is preliminary data.</text>
</comment>
<dbReference type="EMBL" id="SMMG02000002">
    <property type="protein sequence ID" value="KAA3484451.1"/>
    <property type="molecule type" value="Genomic_DNA"/>
</dbReference>
<dbReference type="PANTHER" id="PTHR33067:SF31">
    <property type="entry name" value="RNA-DIRECTED DNA POLYMERASE"/>
    <property type="match status" value="1"/>
</dbReference>
<evidence type="ECO:0000313" key="1">
    <source>
        <dbReference type="EMBL" id="KAA3484451.1"/>
    </source>
</evidence>
<proteinExistence type="predicted"/>
<reference evidence="1" key="1">
    <citation type="submission" date="2019-08" db="EMBL/GenBank/DDBJ databases">
        <authorList>
            <person name="Liu F."/>
        </authorList>
    </citation>
    <scope>NUCLEOTIDE SEQUENCE [LARGE SCALE GENOMIC DNA]</scope>
    <source>
        <strain evidence="1">PA1801</strain>
        <tissue evidence="1">Leaf</tissue>
    </source>
</reference>
<dbReference type="OrthoDB" id="1702682at2759"/>
<organism evidence="1 2">
    <name type="scientific">Gossypium australe</name>
    <dbReference type="NCBI Taxonomy" id="47621"/>
    <lineage>
        <taxon>Eukaryota</taxon>
        <taxon>Viridiplantae</taxon>
        <taxon>Streptophyta</taxon>
        <taxon>Embryophyta</taxon>
        <taxon>Tracheophyta</taxon>
        <taxon>Spermatophyta</taxon>
        <taxon>Magnoliopsida</taxon>
        <taxon>eudicotyledons</taxon>
        <taxon>Gunneridae</taxon>
        <taxon>Pentapetalae</taxon>
        <taxon>rosids</taxon>
        <taxon>malvids</taxon>
        <taxon>Malvales</taxon>
        <taxon>Malvaceae</taxon>
        <taxon>Malvoideae</taxon>
        <taxon>Gossypium</taxon>
    </lineage>
</organism>
<name>A0A5B6WRB8_9ROSI</name>